<dbReference type="SUPFAM" id="SSF55729">
    <property type="entry name" value="Acyl-CoA N-acyltransferases (Nat)"/>
    <property type="match status" value="1"/>
</dbReference>
<comment type="similarity">
    <text evidence="1">Belongs to the acetyltransferase family. RimI subfamily.</text>
</comment>
<keyword evidence="6" id="KW-0689">Ribosomal protein</keyword>
<evidence type="ECO:0000256" key="3">
    <source>
        <dbReference type="ARBA" id="ARBA00022679"/>
    </source>
</evidence>
<dbReference type="PROSITE" id="PS51186">
    <property type="entry name" value="GNAT"/>
    <property type="match status" value="1"/>
</dbReference>
<dbReference type="InterPro" id="IPR016181">
    <property type="entry name" value="Acyl_CoA_acyltransferase"/>
</dbReference>
<dbReference type="Proteomes" id="UP000261812">
    <property type="component" value="Chromosome"/>
</dbReference>
<dbReference type="PANTHER" id="PTHR43420">
    <property type="entry name" value="ACETYLTRANSFERASE"/>
    <property type="match status" value="1"/>
</dbReference>
<dbReference type="KEGG" id="tsq:D3A95_06880"/>
<keyword evidence="2" id="KW-0963">Cytoplasm</keyword>
<keyword evidence="4" id="KW-0012">Acyltransferase</keyword>
<dbReference type="InterPro" id="IPR050680">
    <property type="entry name" value="YpeA/RimI_acetyltransf"/>
</dbReference>
<name>A0A3B7MEX9_9CYAN</name>
<keyword evidence="6" id="KW-0687">Ribonucleoprotein</keyword>
<keyword evidence="3 6" id="KW-0808">Transferase</keyword>
<dbReference type="Gene3D" id="3.40.630.30">
    <property type="match status" value="1"/>
</dbReference>
<dbReference type="InterPro" id="IPR006464">
    <property type="entry name" value="AcTrfase_RimI/Ard1"/>
</dbReference>
<dbReference type="NCBIfam" id="TIGR01575">
    <property type="entry name" value="rimI"/>
    <property type="match status" value="1"/>
</dbReference>
<organism evidence="6 7">
    <name type="scientific">Thermosynechococcus sichuanensis E542</name>
    <dbReference type="NCBI Taxonomy" id="2016101"/>
    <lineage>
        <taxon>Bacteria</taxon>
        <taxon>Bacillati</taxon>
        <taxon>Cyanobacteriota</taxon>
        <taxon>Cyanophyceae</taxon>
        <taxon>Acaryochloridales</taxon>
        <taxon>Thermosynechococcaceae</taxon>
        <taxon>Thermosynechococcus</taxon>
        <taxon>Thermosynechococcus sichuanensis</taxon>
    </lineage>
</organism>
<dbReference type="AlphaFoldDB" id="A0A3B7MEX9"/>
<dbReference type="Pfam" id="PF00583">
    <property type="entry name" value="Acetyltransf_1"/>
    <property type="match status" value="1"/>
</dbReference>
<gene>
    <name evidence="6" type="primary">rimI</name>
    <name evidence="6" type="ORF">D3A95_06880</name>
</gene>
<feature type="domain" description="N-acetyltransferase" evidence="5">
    <location>
        <begin position="4"/>
        <end position="149"/>
    </location>
</feature>
<evidence type="ECO:0000313" key="7">
    <source>
        <dbReference type="Proteomes" id="UP000261812"/>
    </source>
</evidence>
<reference evidence="7" key="1">
    <citation type="submission" date="2018-09" db="EMBL/GenBank/DDBJ databases">
        <title>Complete genome sequence of thermophilic cyanobacteria strain Thermosynechococcus elongatus PKUAC-SCTE542.</title>
        <authorList>
            <person name="Liang Y."/>
            <person name="Tang J."/>
            <person name="Daroch M."/>
        </authorList>
    </citation>
    <scope>NUCLEOTIDE SEQUENCE [LARGE SCALE GENOMIC DNA]</scope>
    <source>
        <strain evidence="7">E542</strain>
    </source>
</reference>
<protein>
    <submittedName>
        <fullName evidence="6">Ribosomal protein S18-alanine N-acetyltransferase</fullName>
    </submittedName>
</protein>
<dbReference type="GO" id="GO:0008080">
    <property type="term" value="F:N-acetyltransferase activity"/>
    <property type="evidence" value="ECO:0007669"/>
    <property type="project" value="InterPro"/>
</dbReference>
<dbReference type="EMBL" id="CP032152">
    <property type="protein sequence ID" value="AXY67944.1"/>
    <property type="molecule type" value="Genomic_DNA"/>
</dbReference>
<evidence type="ECO:0000256" key="4">
    <source>
        <dbReference type="ARBA" id="ARBA00023315"/>
    </source>
</evidence>
<evidence type="ECO:0000259" key="5">
    <source>
        <dbReference type="PROSITE" id="PS51186"/>
    </source>
</evidence>
<accession>A0A3B7MEX9</accession>
<evidence type="ECO:0000256" key="1">
    <source>
        <dbReference type="ARBA" id="ARBA00005395"/>
    </source>
</evidence>
<dbReference type="PANTHER" id="PTHR43420:SF44">
    <property type="entry name" value="ACETYLTRANSFERASE YPEA"/>
    <property type="match status" value="1"/>
</dbReference>
<evidence type="ECO:0000256" key="2">
    <source>
        <dbReference type="ARBA" id="ARBA00022490"/>
    </source>
</evidence>
<proteinExistence type="inferred from homology"/>
<sequence length="180" mass="20977">MAQLELRRPTIKDLDDIVQLDQVCLGGFWSHQGYARELENPQHTLLVVATLDQVWGCSVSWGIGDELHLVLLMVHPQYRRQGLAGLLLCRLLQLGHQGGDRQWATLEVRASNEAAQRLYQRFGFELVGRRPHYYENPAEDALIFWRNHLNTPQTGQELQQQWQQWRSRVEAQGWLLIDRT</sequence>
<evidence type="ECO:0000313" key="6">
    <source>
        <dbReference type="EMBL" id="AXY67944.1"/>
    </source>
</evidence>
<keyword evidence="7" id="KW-1185">Reference proteome</keyword>
<dbReference type="InterPro" id="IPR000182">
    <property type="entry name" value="GNAT_dom"/>
</dbReference>
<dbReference type="GO" id="GO:0005840">
    <property type="term" value="C:ribosome"/>
    <property type="evidence" value="ECO:0007669"/>
    <property type="project" value="UniProtKB-KW"/>
</dbReference>
<dbReference type="RefSeq" id="WP_181494330.1">
    <property type="nucleotide sequence ID" value="NZ_CP032152.1"/>
</dbReference>